<dbReference type="RefSeq" id="WP_112308417.1">
    <property type="nucleotide sequence ID" value="NZ_ABDWLN020000059.1"/>
</dbReference>
<dbReference type="InterPro" id="IPR029465">
    <property type="entry name" value="ATPgrasp_TupA"/>
</dbReference>
<organism evidence="1 2">
    <name type="scientific">Providencia rettgeri</name>
    <dbReference type="NCBI Taxonomy" id="587"/>
    <lineage>
        <taxon>Bacteria</taxon>
        <taxon>Pseudomonadati</taxon>
        <taxon>Pseudomonadota</taxon>
        <taxon>Gammaproteobacteria</taxon>
        <taxon>Enterobacterales</taxon>
        <taxon>Morganellaceae</taxon>
        <taxon>Providencia</taxon>
    </lineage>
</organism>
<evidence type="ECO:0000313" key="2">
    <source>
        <dbReference type="Proteomes" id="UP000834611"/>
    </source>
</evidence>
<comment type="caution">
    <text evidence="1">The sequence shown here is derived from an EMBL/GenBank/DDBJ whole genome shotgun (WGS) entry which is preliminary data.</text>
</comment>
<dbReference type="Pfam" id="PF14305">
    <property type="entry name" value="ATPgrasp_TupA"/>
    <property type="match status" value="1"/>
</dbReference>
<accession>A0A9N8D4Z5</accession>
<reference evidence="1" key="1">
    <citation type="submission" date="2020-05" db="EMBL/GenBank/DDBJ databases">
        <authorList>
            <person name="Delgado-Blas J."/>
        </authorList>
    </citation>
    <scope>NUCLEOTIDE SEQUENCE</scope>
    <source>
        <strain evidence="1">BB1453</strain>
    </source>
</reference>
<dbReference type="SUPFAM" id="SSF56059">
    <property type="entry name" value="Glutathione synthetase ATP-binding domain-like"/>
    <property type="match status" value="1"/>
</dbReference>
<name>A0A9N8D4Z5_PRORE</name>
<gene>
    <name evidence="1" type="ORF">GHA_04057</name>
</gene>
<dbReference type="AlphaFoldDB" id="A0A9N8D4Z5"/>
<evidence type="ECO:0000313" key="1">
    <source>
        <dbReference type="EMBL" id="CAB5715283.1"/>
    </source>
</evidence>
<dbReference type="EMBL" id="CAHPSF010000015">
    <property type="protein sequence ID" value="CAB5715283.1"/>
    <property type="molecule type" value="Genomic_DNA"/>
</dbReference>
<proteinExistence type="predicted"/>
<protein>
    <submittedName>
        <fullName evidence="1">Uncharacterized protein</fullName>
    </submittedName>
</protein>
<sequence length="280" mass="33126">MNNYNLLKLIPLRFRLKLYYLLKFKRYLNLSNPKLYTEKLQYRKLNLLPIYSELSDKYLVRKFIKNRIGEQYLIPLISSHNDTSSINFELLPPKFVIKTNFGSGDEHIEIVKNKKEISQSGIISKFNKAMNSSYKGTILGENQYESIEKKIIIEEFIESKFGDIDDFKFHVFNSKDGFLQIDFDRFSDHKRNLYDMEFNLLPHSLCYPKGNYTLPNIELLKDMKEIAFRLSEGFDYVRVDLYLVDNSILFGEMTFTPGSGFEKFSSNHPDKLYGEIWEQK</sequence>
<dbReference type="Proteomes" id="UP000834611">
    <property type="component" value="Unassembled WGS sequence"/>
</dbReference>